<dbReference type="SUPFAM" id="SSF54001">
    <property type="entry name" value="Cysteine proteinases"/>
    <property type="match status" value="1"/>
</dbReference>
<name>A0AAD9I0P5_9PEZI</name>
<dbReference type="InterPro" id="IPR044613">
    <property type="entry name" value="Nep1/2-like"/>
</dbReference>
<dbReference type="Proteomes" id="UP001217918">
    <property type="component" value="Unassembled WGS sequence"/>
</dbReference>
<evidence type="ECO:0000256" key="4">
    <source>
        <dbReference type="ARBA" id="ARBA00022807"/>
    </source>
</evidence>
<keyword evidence="4" id="KW-0788">Thiol protease</keyword>
<feature type="region of interest" description="Disordered" evidence="6">
    <location>
        <begin position="22"/>
        <end position="51"/>
    </location>
</feature>
<organism evidence="8 9">
    <name type="scientific">Phyllachora maydis</name>
    <dbReference type="NCBI Taxonomy" id="1825666"/>
    <lineage>
        <taxon>Eukaryota</taxon>
        <taxon>Fungi</taxon>
        <taxon>Dikarya</taxon>
        <taxon>Ascomycota</taxon>
        <taxon>Pezizomycotina</taxon>
        <taxon>Sordariomycetes</taxon>
        <taxon>Sordariomycetidae</taxon>
        <taxon>Phyllachorales</taxon>
        <taxon>Phyllachoraceae</taxon>
        <taxon>Phyllachora</taxon>
    </lineage>
</organism>
<feature type="coiled-coil region" evidence="5">
    <location>
        <begin position="137"/>
        <end position="164"/>
    </location>
</feature>
<keyword evidence="2" id="KW-0645">Protease</keyword>
<dbReference type="GO" id="GO:0008234">
    <property type="term" value="F:cysteine-type peptidase activity"/>
    <property type="evidence" value="ECO:0007669"/>
    <property type="project" value="UniProtKB-KW"/>
</dbReference>
<evidence type="ECO:0000313" key="9">
    <source>
        <dbReference type="Proteomes" id="UP001217918"/>
    </source>
</evidence>
<evidence type="ECO:0000256" key="6">
    <source>
        <dbReference type="SAM" id="MobiDB-lite"/>
    </source>
</evidence>
<feature type="domain" description="Ubiquitin-like protease family profile" evidence="7">
    <location>
        <begin position="226"/>
        <end position="387"/>
    </location>
</feature>
<evidence type="ECO:0000256" key="2">
    <source>
        <dbReference type="ARBA" id="ARBA00022670"/>
    </source>
</evidence>
<dbReference type="Gene3D" id="3.40.395.10">
    <property type="entry name" value="Adenoviral Proteinase, Chain A"/>
    <property type="match status" value="1"/>
</dbReference>
<accession>A0AAD9I0P5</accession>
<evidence type="ECO:0000256" key="1">
    <source>
        <dbReference type="ARBA" id="ARBA00005234"/>
    </source>
</evidence>
<dbReference type="PROSITE" id="PS50600">
    <property type="entry name" value="ULP_PROTEASE"/>
    <property type="match status" value="1"/>
</dbReference>
<evidence type="ECO:0000313" key="8">
    <source>
        <dbReference type="EMBL" id="KAK2068976.1"/>
    </source>
</evidence>
<dbReference type="Pfam" id="PF02902">
    <property type="entry name" value="Peptidase_C48"/>
    <property type="match status" value="1"/>
</dbReference>
<comment type="caution">
    <text evidence="8">The sequence shown here is derived from an EMBL/GenBank/DDBJ whole genome shotgun (WGS) entry which is preliminary data.</text>
</comment>
<dbReference type="InterPro" id="IPR003653">
    <property type="entry name" value="Peptidase_C48_C"/>
</dbReference>
<feature type="compositionally biased region" description="Polar residues" evidence="6">
    <location>
        <begin position="437"/>
        <end position="446"/>
    </location>
</feature>
<dbReference type="GO" id="GO:0006508">
    <property type="term" value="P:proteolysis"/>
    <property type="evidence" value="ECO:0007669"/>
    <property type="project" value="UniProtKB-KW"/>
</dbReference>
<dbReference type="PANTHER" id="PTHR46468:SF1">
    <property type="entry name" value="SENTRIN-SPECIFIC PROTEASE 8"/>
    <property type="match status" value="1"/>
</dbReference>
<feature type="region of interest" description="Disordered" evidence="6">
    <location>
        <begin position="431"/>
        <end position="453"/>
    </location>
</feature>
<evidence type="ECO:0000259" key="7">
    <source>
        <dbReference type="PROSITE" id="PS50600"/>
    </source>
</evidence>
<proteinExistence type="inferred from homology"/>
<evidence type="ECO:0000256" key="5">
    <source>
        <dbReference type="SAM" id="Coils"/>
    </source>
</evidence>
<dbReference type="FunFam" id="3.40.395.10:FF:000008">
    <property type="entry name" value="Ulp1 protease family protein"/>
    <property type="match status" value="1"/>
</dbReference>
<dbReference type="PANTHER" id="PTHR46468">
    <property type="entry name" value="SENTRIN-SPECIFIC PROTEASE 8"/>
    <property type="match status" value="1"/>
</dbReference>
<protein>
    <recommendedName>
        <fullName evidence="7">Ubiquitin-like protease family profile domain-containing protein</fullName>
    </recommendedName>
</protein>
<feature type="compositionally biased region" description="Polar residues" evidence="6">
    <location>
        <begin position="22"/>
        <end position="33"/>
    </location>
</feature>
<evidence type="ECO:0000256" key="3">
    <source>
        <dbReference type="ARBA" id="ARBA00022801"/>
    </source>
</evidence>
<dbReference type="AlphaFoldDB" id="A0AAD9I0P5"/>
<comment type="similarity">
    <text evidence="1">Belongs to the peptidase C48 family.</text>
</comment>
<keyword evidence="9" id="KW-1185">Reference proteome</keyword>
<dbReference type="EMBL" id="JAQQPM010000002">
    <property type="protein sequence ID" value="KAK2068976.1"/>
    <property type="molecule type" value="Genomic_DNA"/>
</dbReference>
<keyword evidence="5" id="KW-0175">Coiled coil</keyword>
<dbReference type="GO" id="GO:0000338">
    <property type="term" value="P:protein deneddylation"/>
    <property type="evidence" value="ECO:0007669"/>
    <property type="project" value="UniProtKB-ARBA"/>
</dbReference>
<reference evidence="8" key="1">
    <citation type="journal article" date="2023" name="Mol. Plant Microbe Interact.">
        <title>Elucidating the Obligate Nature and Biological Capacity of an Invasive Fungal Corn Pathogen.</title>
        <authorList>
            <person name="MacCready J.S."/>
            <person name="Roggenkamp E.M."/>
            <person name="Gdanetz K."/>
            <person name="Chilvers M.I."/>
        </authorList>
    </citation>
    <scope>NUCLEOTIDE SEQUENCE</scope>
    <source>
        <strain evidence="8">PM02</strain>
    </source>
</reference>
<dbReference type="InterPro" id="IPR038765">
    <property type="entry name" value="Papain-like_cys_pep_sf"/>
</dbReference>
<sequence length="453" mass="51294">MDELRRGRIANAFSSDNKFSQTLVESHNSSESDVGNVGASADHGKKRPAQYGEDAVEKNGDHTMTNILYVLLGELGREYRQQLMAKEQAIKNIVVEFRGAGKDLVGGMHRRHAKQLDEYRDILKQECKTVLGLCRGVSDDNETLEQLKEALRELNTTKERGKNFVRNREFKLRQILGQLSDEWRYSSSVRVCVRTGHRCNMPFHRLARRFGEALDPSASYLAYYDTLLTVEDVKCLKNDWLTDNNIAFWEEWLEHEILPAYPRARISLLRPTMAFILLRDEDISSVRHALPSFHKVTHIFLPVNDNRNVGMAEGGTHWSLLLVSVIDGVAFHYDSLGGANYNEARMCALKLGRILGRDLRFQQLNDCPQQANGIDCGIFVCILMRHLLIKRLLNASASEKVSMSMAGKQIDATGGRKEMLKIIESLRKEGIRRVRSASPSSGSKGNATPRVEY</sequence>
<dbReference type="GO" id="GO:0019784">
    <property type="term" value="F:deNEDDylase activity"/>
    <property type="evidence" value="ECO:0007669"/>
    <property type="project" value="InterPro"/>
</dbReference>
<gene>
    <name evidence="8" type="ORF">P8C59_003586</name>
</gene>
<keyword evidence="3" id="KW-0378">Hydrolase</keyword>